<evidence type="ECO:0000313" key="3">
    <source>
        <dbReference type="Proteomes" id="UP001266305"/>
    </source>
</evidence>
<feature type="compositionally biased region" description="Basic and acidic residues" evidence="1">
    <location>
        <begin position="49"/>
        <end position="58"/>
    </location>
</feature>
<accession>A0ABQ9W0E7</accession>
<name>A0ABQ9W0E7_SAGOE</name>
<gene>
    <name evidence="2" type="ORF">P7K49_005710</name>
</gene>
<reference evidence="2 3" key="1">
    <citation type="submission" date="2023-05" db="EMBL/GenBank/DDBJ databases">
        <title>B98-5 Cell Line De Novo Hybrid Assembly: An Optical Mapping Approach.</title>
        <authorList>
            <person name="Kananen K."/>
            <person name="Auerbach J.A."/>
            <person name="Kautto E."/>
            <person name="Blachly J.S."/>
        </authorList>
    </citation>
    <scope>NUCLEOTIDE SEQUENCE [LARGE SCALE GENOMIC DNA]</scope>
    <source>
        <strain evidence="2">B95-8</strain>
        <tissue evidence="2">Cell line</tissue>
    </source>
</reference>
<organism evidence="2 3">
    <name type="scientific">Saguinus oedipus</name>
    <name type="common">Cotton-top tamarin</name>
    <name type="synonym">Oedipomidas oedipus</name>
    <dbReference type="NCBI Taxonomy" id="9490"/>
    <lineage>
        <taxon>Eukaryota</taxon>
        <taxon>Metazoa</taxon>
        <taxon>Chordata</taxon>
        <taxon>Craniata</taxon>
        <taxon>Vertebrata</taxon>
        <taxon>Euteleostomi</taxon>
        <taxon>Mammalia</taxon>
        <taxon>Eutheria</taxon>
        <taxon>Euarchontoglires</taxon>
        <taxon>Primates</taxon>
        <taxon>Haplorrhini</taxon>
        <taxon>Platyrrhini</taxon>
        <taxon>Cebidae</taxon>
        <taxon>Callitrichinae</taxon>
        <taxon>Saguinus</taxon>
    </lineage>
</organism>
<protein>
    <submittedName>
        <fullName evidence="2">Uncharacterized protein</fullName>
    </submittedName>
</protein>
<dbReference type="EMBL" id="JASSZA010000003">
    <property type="protein sequence ID" value="KAK2115084.1"/>
    <property type="molecule type" value="Genomic_DNA"/>
</dbReference>
<feature type="non-terminal residue" evidence="2">
    <location>
        <position position="1"/>
    </location>
</feature>
<comment type="caution">
    <text evidence="2">The sequence shown here is derived from an EMBL/GenBank/DDBJ whole genome shotgun (WGS) entry which is preliminary data.</text>
</comment>
<dbReference type="Proteomes" id="UP001266305">
    <property type="component" value="Unassembled WGS sequence"/>
</dbReference>
<feature type="compositionally biased region" description="Low complexity" evidence="1">
    <location>
        <begin position="67"/>
        <end position="78"/>
    </location>
</feature>
<evidence type="ECO:0000313" key="2">
    <source>
        <dbReference type="EMBL" id="KAK2115084.1"/>
    </source>
</evidence>
<evidence type="ECO:0000256" key="1">
    <source>
        <dbReference type="SAM" id="MobiDB-lite"/>
    </source>
</evidence>
<sequence>APEDLGLLCLQYHLQLEDLSVNAGACSFAQGTMLLHAVLIDPHSAHLAQEQEARERGRCGTGHQATPASRHPSSPSRRQCGEVGHTWWSAALAETAA</sequence>
<proteinExistence type="predicted"/>
<keyword evidence="3" id="KW-1185">Reference proteome</keyword>
<feature type="region of interest" description="Disordered" evidence="1">
    <location>
        <begin position="49"/>
        <end position="81"/>
    </location>
</feature>